<name>A0A1H2VKM8_9BACI</name>
<dbReference type="PROSITE" id="PS50017">
    <property type="entry name" value="DEATH_DOMAIN"/>
    <property type="match status" value="1"/>
</dbReference>
<reference evidence="10 11" key="1">
    <citation type="submission" date="2016-10" db="EMBL/GenBank/DDBJ databases">
        <authorList>
            <person name="de Groot N.N."/>
        </authorList>
    </citation>
    <scope>NUCLEOTIDE SEQUENCE [LARGE SCALE GENOMIC DNA]</scope>
    <source>
        <strain evidence="10 11">DSM 23126</strain>
    </source>
</reference>
<evidence type="ECO:0000256" key="4">
    <source>
        <dbReference type="ARBA" id="ARBA00022679"/>
    </source>
</evidence>
<dbReference type="InterPro" id="IPR043519">
    <property type="entry name" value="NT_sf"/>
</dbReference>
<dbReference type="RefSeq" id="WP_091614780.1">
    <property type="nucleotide sequence ID" value="NZ_FNNC01000004.1"/>
</dbReference>
<dbReference type="SUPFAM" id="SSF158702">
    <property type="entry name" value="Sec63 N-terminal domain-like"/>
    <property type="match status" value="1"/>
</dbReference>
<dbReference type="InterPro" id="IPR004013">
    <property type="entry name" value="PHP_dom"/>
</dbReference>
<evidence type="ECO:0000256" key="1">
    <source>
        <dbReference type="ARBA" id="ARBA00001946"/>
    </source>
</evidence>
<dbReference type="InterPro" id="IPR050243">
    <property type="entry name" value="PHP_phosphatase"/>
</dbReference>
<keyword evidence="3" id="KW-0237">DNA synthesis</keyword>
<dbReference type="Pfam" id="PF02811">
    <property type="entry name" value="PHP"/>
    <property type="match status" value="1"/>
</dbReference>
<dbReference type="CDD" id="cd00141">
    <property type="entry name" value="NT_POLXc"/>
    <property type="match status" value="1"/>
</dbReference>
<dbReference type="GO" id="GO:0003887">
    <property type="term" value="F:DNA-directed DNA polymerase activity"/>
    <property type="evidence" value="ECO:0007669"/>
    <property type="project" value="UniProtKB-KW"/>
</dbReference>
<dbReference type="InterPro" id="IPR027421">
    <property type="entry name" value="DNA_pol_lamdba_lyase_dom_sf"/>
</dbReference>
<dbReference type="Pfam" id="PF14520">
    <property type="entry name" value="HHH_5"/>
    <property type="match status" value="1"/>
</dbReference>
<dbReference type="AlphaFoldDB" id="A0A1H2VKM8"/>
<dbReference type="InterPro" id="IPR047967">
    <property type="entry name" value="PolX_PHP"/>
</dbReference>
<evidence type="ECO:0000313" key="11">
    <source>
        <dbReference type="Proteomes" id="UP000199488"/>
    </source>
</evidence>
<dbReference type="EC" id="2.7.7.7" evidence="2"/>
<dbReference type="Proteomes" id="UP000199488">
    <property type="component" value="Unassembled WGS sequence"/>
</dbReference>
<dbReference type="OrthoDB" id="9808747at2"/>
<dbReference type="FunFam" id="3.20.20.140:FF:000047">
    <property type="entry name" value="PHP domain-containing protein"/>
    <property type="match status" value="1"/>
</dbReference>
<dbReference type="GO" id="GO:0007165">
    <property type="term" value="P:signal transduction"/>
    <property type="evidence" value="ECO:0007669"/>
    <property type="project" value="InterPro"/>
</dbReference>
<evidence type="ECO:0000256" key="2">
    <source>
        <dbReference type="ARBA" id="ARBA00012417"/>
    </source>
</evidence>
<evidence type="ECO:0000256" key="6">
    <source>
        <dbReference type="ARBA" id="ARBA00022705"/>
    </source>
</evidence>
<keyword evidence="4" id="KW-0808">Transferase</keyword>
<dbReference type="EMBL" id="FNNC01000004">
    <property type="protein sequence ID" value="SDW68896.1"/>
    <property type="molecule type" value="Genomic_DNA"/>
</dbReference>
<dbReference type="InterPro" id="IPR010996">
    <property type="entry name" value="HHH_MUS81"/>
</dbReference>
<dbReference type="STRING" id="1122204.SAMN05421781_2137"/>
<dbReference type="InterPro" id="IPR022311">
    <property type="entry name" value="PolX-like"/>
</dbReference>
<evidence type="ECO:0000256" key="5">
    <source>
        <dbReference type="ARBA" id="ARBA00022695"/>
    </source>
</evidence>
<dbReference type="Gene3D" id="3.30.460.10">
    <property type="entry name" value="Beta Polymerase, domain 2"/>
    <property type="match status" value="1"/>
</dbReference>
<dbReference type="GO" id="GO:0042578">
    <property type="term" value="F:phosphoric ester hydrolase activity"/>
    <property type="evidence" value="ECO:0007669"/>
    <property type="project" value="TreeGrafter"/>
</dbReference>
<comment type="cofactor">
    <cofactor evidence="1">
        <name>Mg(2+)</name>
        <dbReference type="ChEBI" id="CHEBI:18420"/>
    </cofactor>
</comment>
<dbReference type="InterPro" id="IPR003141">
    <property type="entry name" value="Pol/His_phosphatase_N"/>
</dbReference>
<dbReference type="Gene3D" id="1.10.150.20">
    <property type="entry name" value="5' to 3' exonuclease, C-terminal subdomain"/>
    <property type="match status" value="1"/>
</dbReference>
<evidence type="ECO:0000256" key="8">
    <source>
        <dbReference type="ARBA" id="ARBA00049244"/>
    </source>
</evidence>
<dbReference type="SUPFAM" id="SSF81301">
    <property type="entry name" value="Nucleotidyltransferase"/>
    <property type="match status" value="1"/>
</dbReference>
<accession>A0A1H2VKM8</accession>
<dbReference type="PANTHER" id="PTHR36928:SF1">
    <property type="entry name" value="PHOSPHATASE YCDX-RELATED"/>
    <property type="match status" value="1"/>
</dbReference>
<protein>
    <recommendedName>
        <fullName evidence="2">DNA-directed DNA polymerase</fullName>
        <ecNumber evidence="2">2.7.7.7</ecNumber>
    </recommendedName>
</protein>
<feature type="domain" description="Death" evidence="9">
    <location>
        <begin position="30"/>
        <end position="82"/>
    </location>
</feature>
<keyword evidence="7" id="KW-0239">DNA-directed DNA polymerase</keyword>
<dbReference type="InterPro" id="IPR000488">
    <property type="entry name" value="Death_dom"/>
</dbReference>
<dbReference type="PIRSF" id="PIRSF005047">
    <property type="entry name" value="UCP005047_YshC"/>
    <property type="match status" value="1"/>
</dbReference>
<dbReference type="GO" id="GO:0008270">
    <property type="term" value="F:zinc ion binding"/>
    <property type="evidence" value="ECO:0007669"/>
    <property type="project" value="TreeGrafter"/>
</dbReference>
<dbReference type="SMART" id="SM00481">
    <property type="entry name" value="POLIIIAc"/>
    <property type="match status" value="1"/>
</dbReference>
<organism evidence="10 11">
    <name type="scientific">Marinococcus luteus</name>
    <dbReference type="NCBI Taxonomy" id="1122204"/>
    <lineage>
        <taxon>Bacteria</taxon>
        <taxon>Bacillati</taxon>
        <taxon>Bacillota</taxon>
        <taxon>Bacilli</taxon>
        <taxon>Bacillales</taxon>
        <taxon>Bacillaceae</taxon>
        <taxon>Marinococcus</taxon>
    </lineage>
</organism>
<dbReference type="GO" id="GO:0005829">
    <property type="term" value="C:cytosol"/>
    <property type="evidence" value="ECO:0007669"/>
    <property type="project" value="TreeGrafter"/>
</dbReference>
<dbReference type="SUPFAM" id="SSF47802">
    <property type="entry name" value="DNA polymerase beta, N-terminal domain-like"/>
    <property type="match status" value="1"/>
</dbReference>
<dbReference type="InterPro" id="IPR016195">
    <property type="entry name" value="Pol/histidinol_Pase-like"/>
</dbReference>
<dbReference type="InterPro" id="IPR029398">
    <property type="entry name" value="PolB_thumb"/>
</dbReference>
<gene>
    <name evidence="10" type="ORF">SAMN05421781_2137</name>
</gene>
<dbReference type="Pfam" id="PF14791">
    <property type="entry name" value="DNA_pol_B_thumb"/>
    <property type="match status" value="1"/>
</dbReference>
<dbReference type="SMART" id="SM00278">
    <property type="entry name" value="HhH1"/>
    <property type="match status" value="3"/>
</dbReference>
<dbReference type="SUPFAM" id="SSF89550">
    <property type="entry name" value="PHP domain-like"/>
    <property type="match status" value="1"/>
</dbReference>
<dbReference type="Gene3D" id="3.20.20.140">
    <property type="entry name" value="Metal-dependent hydrolases"/>
    <property type="match status" value="1"/>
</dbReference>
<evidence type="ECO:0000313" key="10">
    <source>
        <dbReference type="EMBL" id="SDW68896.1"/>
    </source>
</evidence>
<evidence type="ECO:0000256" key="7">
    <source>
        <dbReference type="ARBA" id="ARBA00022932"/>
    </source>
</evidence>
<keyword evidence="5" id="KW-0548">Nucleotidyltransferase</keyword>
<dbReference type="NCBIfam" id="NF006375">
    <property type="entry name" value="PRK08609.1"/>
    <property type="match status" value="1"/>
</dbReference>
<dbReference type="InterPro" id="IPR002054">
    <property type="entry name" value="DNA-dir_DNA_pol_X"/>
</dbReference>
<dbReference type="GO" id="GO:0006281">
    <property type="term" value="P:DNA repair"/>
    <property type="evidence" value="ECO:0007669"/>
    <property type="project" value="InterPro"/>
</dbReference>
<dbReference type="InterPro" id="IPR037160">
    <property type="entry name" value="DNA_Pol_thumb_sf"/>
</dbReference>
<dbReference type="CDD" id="cd07436">
    <property type="entry name" value="PHP_PolX"/>
    <property type="match status" value="1"/>
</dbReference>
<sequence length="571" mass="65445">MNKKDLIGHLETIAVYMEIKGENPFKISAYRKAAQALEYDERSLNEIEDAGSLKGIGKGTAALIKEWRDNNGETELMQTLTEEVPEGLIPLLKLPGLGGKKVSKLYQELDITDRDSLEQACLTHEVQNLEGFGAKTEQKILEALAEEGKRPERLPIAYMLEMAEKLEASLEQVEGVQRYARAGSLRRVEESVKDLDYIMSVENAENVRKQLVELSEVTKVINDGTSKVSIEIKGEYNVQVDIRLVEEEDFASTLHHFTGSKDHNVQMRQLAKERNEKLSEYGIEDQNGRKTTFQNEAEFYDHFGLHFIPPEARLGRDETDKFRQPYPYIEKKHIRGDLHMHTTWSDGSLSIREMVEEVKKHGYEWLALTDHSKYLRIAHGLDEERIRRQIEEIRNVREKEKDIQIFAGIEMDIRPDGTLDIEDEVLEELDVVIASIHSSFSQTEKEIMKRMEQALEHPEVNVIAHPTGRLLGRRDGYKVDVDRLMKRAGETNTALELNANPNRLDLSADWLRKAAEHNVRIAINTDAHNPGMLDHMDVGISIAKKALLQPEQVINTMTAKQLKEWLKRKKQ</sequence>
<keyword evidence="6" id="KW-0235">DNA replication</keyword>
<dbReference type="GO" id="GO:0003677">
    <property type="term" value="F:DNA binding"/>
    <property type="evidence" value="ECO:0007669"/>
    <property type="project" value="InterPro"/>
</dbReference>
<dbReference type="InterPro" id="IPR003583">
    <property type="entry name" value="Hlx-hairpin-Hlx_DNA-bd_motif"/>
</dbReference>
<evidence type="ECO:0000256" key="3">
    <source>
        <dbReference type="ARBA" id="ARBA00022634"/>
    </source>
</evidence>
<dbReference type="Gene3D" id="3.30.210.10">
    <property type="entry name" value="DNA polymerase, thumb domain"/>
    <property type="match status" value="1"/>
</dbReference>
<keyword evidence="11" id="KW-1185">Reference proteome</keyword>
<comment type="catalytic activity">
    <reaction evidence="8">
        <text>DNA(n) + a 2'-deoxyribonucleoside 5'-triphosphate = DNA(n+1) + diphosphate</text>
        <dbReference type="Rhea" id="RHEA:22508"/>
        <dbReference type="Rhea" id="RHEA-COMP:17339"/>
        <dbReference type="Rhea" id="RHEA-COMP:17340"/>
        <dbReference type="ChEBI" id="CHEBI:33019"/>
        <dbReference type="ChEBI" id="CHEBI:61560"/>
        <dbReference type="ChEBI" id="CHEBI:173112"/>
        <dbReference type="EC" id="2.7.7.7"/>
    </reaction>
</comment>
<dbReference type="SMART" id="SM00483">
    <property type="entry name" value="POLXc"/>
    <property type="match status" value="1"/>
</dbReference>
<dbReference type="Pfam" id="PF14716">
    <property type="entry name" value="HHH_8"/>
    <property type="match status" value="1"/>
</dbReference>
<dbReference type="Gene3D" id="1.10.150.110">
    <property type="entry name" value="DNA polymerase beta, N-terminal domain-like"/>
    <property type="match status" value="1"/>
</dbReference>
<dbReference type="PANTHER" id="PTHR36928">
    <property type="entry name" value="PHOSPHATASE YCDX-RELATED"/>
    <property type="match status" value="1"/>
</dbReference>
<evidence type="ECO:0000259" key="9">
    <source>
        <dbReference type="PROSITE" id="PS50017"/>
    </source>
</evidence>
<proteinExistence type="predicted"/>